<evidence type="ECO:0000256" key="1">
    <source>
        <dbReference type="SAM" id="Phobius"/>
    </source>
</evidence>
<name>A0A8S5S9R5_9CAUD</name>
<dbReference type="EMBL" id="BK032557">
    <property type="protein sequence ID" value="DAF47725.1"/>
    <property type="molecule type" value="Genomic_DNA"/>
</dbReference>
<feature type="transmembrane region" description="Helical" evidence="1">
    <location>
        <begin position="54"/>
        <end position="80"/>
    </location>
</feature>
<keyword evidence="1" id="KW-1133">Transmembrane helix</keyword>
<sequence>MKDLLCIMLIAVLFNHLGLADTVTFHTKRNVLINCSKCLTFWSTLGYSLLVLKWGIILAFLAAFSCAYCALWTELVLNVFNYFYQKTYGKIYSETDKANADSTDKMP</sequence>
<proteinExistence type="predicted"/>
<accession>A0A8S5S9R5</accession>
<protein>
    <submittedName>
        <fullName evidence="2">Uncharacterized protein</fullName>
    </submittedName>
</protein>
<keyword evidence="1" id="KW-0812">Transmembrane</keyword>
<reference evidence="2" key="1">
    <citation type="journal article" date="2021" name="Proc. Natl. Acad. Sci. U.S.A.">
        <title>A Catalog of Tens of Thousands of Viruses from Human Metagenomes Reveals Hidden Associations with Chronic Diseases.</title>
        <authorList>
            <person name="Tisza M.J."/>
            <person name="Buck C.B."/>
        </authorList>
    </citation>
    <scope>NUCLEOTIDE SEQUENCE</scope>
    <source>
        <strain evidence="2">CtByu2</strain>
    </source>
</reference>
<evidence type="ECO:0000313" key="2">
    <source>
        <dbReference type="EMBL" id="DAF47725.1"/>
    </source>
</evidence>
<organism evidence="2">
    <name type="scientific">Myoviridae sp. ctByu2</name>
    <dbReference type="NCBI Taxonomy" id="2827668"/>
    <lineage>
        <taxon>Viruses</taxon>
        <taxon>Duplodnaviria</taxon>
        <taxon>Heunggongvirae</taxon>
        <taxon>Uroviricota</taxon>
        <taxon>Caudoviricetes</taxon>
    </lineage>
</organism>
<keyword evidence="1" id="KW-0472">Membrane</keyword>